<accession>A0A8R2F753</accession>
<dbReference type="AlphaFoldDB" id="A0A8R2F753"/>
<dbReference type="PANTHER" id="PTHR46289:SF14">
    <property type="entry name" value="DUF4371 DOMAIN-CONTAINING PROTEIN"/>
    <property type="match status" value="1"/>
</dbReference>
<dbReference type="OrthoDB" id="10057873at2759"/>
<feature type="domain" description="HAT C-terminal dimerisation" evidence="1">
    <location>
        <begin position="314"/>
        <end position="375"/>
    </location>
</feature>
<dbReference type="GO" id="GO:0046983">
    <property type="term" value="F:protein dimerization activity"/>
    <property type="evidence" value="ECO:0007669"/>
    <property type="project" value="InterPro"/>
</dbReference>
<evidence type="ECO:0000313" key="3">
    <source>
        <dbReference type="Proteomes" id="UP000007819"/>
    </source>
</evidence>
<dbReference type="SUPFAM" id="SSF53098">
    <property type="entry name" value="Ribonuclease H-like"/>
    <property type="match status" value="1"/>
</dbReference>
<dbReference type="GeneID" id="103308702"/>
<reference evidence="2" key="2">
    <citation type="submission" date="2022-06" db="UniProtKB">
        <authorList>
            <consortium name="EnsemblMetazoa"/>
        </authorList>
    </citation>
    <scope>IDENTIFICATION</scope>
</reference>
<dbReference type="Pfam" id="PF05699">
    <property type="entry name" value="Dimer_Tnp_hAT"/>
    <property type="match status" value="1"/>
</dbReference>
<reference evidence="3" key="1">
    <citation type="submission" date="2010-06" db="EMBL/GenBank/DDBJ databases">
        <authorList>
            <person name="Jiang H."/>
            <person name="Abraham K."/>
            <person name="Ali S."/>
            <person name="Alsbrooks S.L."/>
            <person name="Anim B.N."/>
            <person name="Anosike U.S."/>
            <person name="Attaway T."/>
            <person name="Bandaranaike D.P."/>
            <person name="Battles P.K."/>
            <person name="Bell S.N."/>
            <person name="Bell A.V."/>
            <person name="Beltran B."/>
            <person name="Bickham C."/>
            <person name="Bustamante Y."/>
            <person name="Caleb T."/>
            <person name="Canada A."/>
            <person name="Cardenas V."/>
            <person name="Carter K."/>
            <person name="Chacko J."/>
            <person name="Chandrabose M.N."/>
            <person name="Chavez D."/>
            <person name="Chavez A."/>
            <person name="Chen L."/>
            <person name="Chu H.-S."/>
            <person name="Claassen K.J."/>
            <person name="Cockrell R."/>
            <person name="Collins M."/>
            <person name="Cooper J.A."/>
            <person name="Cree A."/>
            <person name="Curry S.M."/>
            <person name="Da Y."/>
            <person name="Dao M.D."/>
            <person name="Das B."/>
            <person name="Davila M.-L."/>
            <person name="Davy-Carroll L."/>
            <person name="Denson S."/>
            <person name="Dinh H."/>
            <person name="Ebong V.E."/>
            <person name="Edwards J.R."/>
            <person name="Egan A."/>
            <person name="El-Daye J."/>
            <person name="Escobedo L."/>
            <person name="Fernandez S."/>
            <person name="Fernando P.R."/>
            <person name="Flagg N."/>
            <person name="Forbes L.D."/>
            <person name="Fowler R.G."/>
            <person name="Fu Q."/>
            <person name="Gabisi R.A."/>
            <person name="Ganer J."/>
            <person name="Garbino Pronczuk A."/>
            <person name="Garcia R.M."/>
            <person name="Garner T."/>
            <person name="Garrett T.E."/>
            <person name="Gonzalez D.A."/>
            <person name="Hamid H."/>
            <person name="Hawkins E.S."/>
            <person name="Hirani K."/>
            <person name="Hogues M.E."/>
            <person name="Hollins B."/>
            <person name="Hsiao C.-H."/>
            <person name="Jabil R."/>
            <person name="James M.L."/>
            <person name="Jhangiani S.N."/>
            <person name="Johnson B."/>
            <person name="Johnson Q."/>
            <person name="Joshi V."/>
            <person name="Kalu J.B."/>
            <person name="Kam C."/>
            <person name="Kashfia A."/>
            <person name="Keebler J."/>
            <person name="Kisamo H."/>
            <person name="Kovar C.L."/>
            <person name="Lago L.A."/>
            <person name="Lai C.-Y."/>
            <person name="Laidlaw J."/>
            <person name="Lara F."/>
            <person name="Le T.-K."/>
            <person name="Lee S.L."/>
            <person name="Legall F.H."/>
            <person name="Lemon S.J."/>
            <person name="Lewis L.R."/>
            <person name="Li B."/>
            <person name="Liu Y."/>
            <person name="Liu Y.-S."/>
            <person name="Lopez J."/>
            <person name="Lozado R.J."/>
            <person name="Lu J."/>
            <person name="Madu R.C."/>
            <person name="Maheshwari M."/>
            <person name="Maheshwari R."/>
            <person name="Malloy K."/>
            <person name="Martinez E."/>
            <person name="Mathew T."/>
            <person name="Mercado I.C."/>
            <person name="Mercado C."/>
            <person name="Meyer B."/>
            <person name="Montgomery K."/>
            <person name="Morgan M.B."/>
            <person name="Munidasa M."/>
            <person name="Nazareth L.V."/>
            <person name="Nelson J."/>
            <person name="Ng B.M."/>
            <person name="Nguyen N.B."/>
            <person name="Nguyen P.Q."/>
            <person name="Nguyen T."/>
            <person name="Obregon M."/>
            <person name="Okwuonu G.O."/>
            <person name="Onwere C.G."/>
            <person name="Orozco G."/>
            <person name="Parra A."/>
            <person name="Patel S."/>
            <person name="Patil S."/>
            <person name="Perez A."/>
            <person name="Perez Y."/>
            <person name="Pham C."/>
            <person name="Primus E.L."/>
            <person name="Pu L.-L."/>
            <person name="Puazo M."/>
            <person name="Qin X."/>
            <person name="Quiroz J.B."/>
            <person name="Reese J."/>
            <person name="Richards S."/>
            <person name="Rives C.M."/>
            <person name="Robberts R."/>
            <person name="Ruiz S.J."/>
            <person name="Ruiz M.J."/>
            <person name="Santibanez J."/>
            <person name="Schneider B.W."/>
            <person name="Sisson I."/>
            <person name="Smith M."/>
            <person name="Sodergren E."/>
            <person name="Song X.-Z."/>
            <person name="Song B.B."/>
            <person name="Summersgill H."/>
            <person name="Thelus R."/>
            <person name="Thornton R.D."/>
            <person name="Trejos Z.Y."/>
            <person name="Usmani K."/>
            <person name="Vattathil S."/>
            <person name="Villasana D."/>
            <person name="Walker D.L."/>
            <person name="Wang S."/>
            <person name="Wang K."/>
            <person name="White C.S."/>
            <person name="Williams A.C."/>
            <person name="Williamson J."/>
            <person name="Wilson K."/>
            <person name="Woghiren I.O."/>
            <person name="Woodworth J.R."/>
            <person name="Worley K.C."/>
            <person name="Wright R.A."/>
            <person name="Wu W."/>
            <person name="Young L."/>
            <person name="Zhang L."/>
            <person name="Zhang J."/>
            <person name="Zhu Y."/>
            <person name="Muzny D.M."/>
            <person name="Weinstock G."/>
            <person name="Gibbs R.A."/>
        </authorList>
    </citation>
    <scope>NUCLEOTIDE SEQUENCE [LARGE SCALE GENOMIC DNA]</scope>
    <source>
        <strain evidence="3">LSR1</strain>
    </source>
</reference>
<protein>
    <recommendedName>
        <fullName evidence="1">HAT C-terminal dimerisation domain-containing protein</fullName>
    </recommendedName>
</protein>
<evidence type="ECO:0000313" key="2">
    <source>
        <dbReference type="EnsemblMetazoa" id="XP_008180758.1"/>
    </source>
</evidence>
<dbReference type="InterPro" id="IPR008906">
    <property type="entry name" value="HATC_C_dom"/>
</dbReference>
<dbReference type="RefSeq" id="XP_008180758.1">
    <property type="nucleotide sequence ID" value="XM_008182536.1"/>
</dbReference>
<dbReference type="PANTHER" id="PTHR46289">
    <property type="entry name" value="52 KDA REPRESSOR OF THE INHIBITOR OF THE PROTEIN KINASE-LIKE PROTEIN-RELATED"/>
    <property type="match status" value="1"/>
</dbReference>
<dbReference type="Proteomes" id="UP000007819">
    <property type="component" value="Chromosome X"/>
</dbReference>
<name>A0A8R2F753_ACYPI</name>
<dbReference type="KEGG" id="api:103308702"/>
<sequence>MKNRVKNLCINISEKYIENSSHTESSVDNVDDENFLIFSSQEQCFDSRADLEVVQFFNNKNKALTCVDSYPTIKKLFIRYNTSLPSSAPVERLFSFAGFIHAPNRKTVSTWIDRETSSKANSILFSLKQGETLLSIHILAKVFSLSMPLSRQLQKEDIDLSISMELADNVMSAVCLLRTNAAEEFKIIYSDVEKKCESLGIIISIPRLAINRTNRLNISTESPEDYFRILIFIPFLDNFCEQLNDRFLNHKSLLKQFTCLINANEKNETEFKELLKTYSADIEADEVSAIGEFTIWHHQVKNKNPKNATEAFINCNEEIFPTVHQLLKIFITLPVTTASSERSFSSLRRLKTYLRNTTGENRLNGLAVMNIHRDLVVTTDEIIDTLALKIDALN</sequence>
<dbReference type="EnsemblMetazoa" id="XM_008182536.1">
    <property type="protein sequence ID" value="XP_008180758.1"/>
    <property type="gene ID" value="LOC103308702"/>
</dbReference>
<dbReference type="InterPro" id="IPR052958">
    <property type="entry name" value="IFN-induced_PKR_regulator"/>
</dbReference>
<proteinExistence type="predicted"/>
<evidence type="ECO:0000259" key="1">
    <source>
        <dbReference type="Pfam" id="PF05699"/>
    </source>
</evidence>
<organism evidence="2 3">
    <name type="scientific">Acyrthosiphon pisum</name>
    <name type="common">Pea aphid</name>
    <dbReference type="NCBI Taxonomy" id="7029"/>
    <lineage>
        <taxon>Eukaryota</taxon>
        <taxon>Metazoa</taxon>
        <taxon>Ecdysozoa</taxon>
        <taxon>Arthropoda</taxon>
        <taxon>Hexapoda</taxon>
        <taxon>Insecta</taxon>
        <taxon>Pterygota</taxon>
        <taxon>Neoptera</taxon>
        <taxon>Paraneoptera</taxon>
        <taxon>Hemiptera</taxon>
        <taxon>Sternorrhyncha</taxon>
        <taxon>Aphidomorpha</taxon>
        <taxon>Aphidoidea</taxon>
        <taxon>Aphididae</taxon>
        <taxon>Macrosiphini</taxon>
        <taxon>Acyrthosiphon</taxon>
    </lineage>
</organism>
<keyword evidence="3" id="KW-1185">Reference proteome</keyword>
<dbReference type="InterPro" id="IPR012337">
    <property type="entry name" value="RNaseH-like_sf"/>
</dbReference>